<accession>A0A1I7Y6Y3</accession>
<dbReference type="AlphaFoldDB" id="A0A1I7Y6Y3"/>
<sequence length="109" mass="12827">MFFSQRLTAVLIIALYGLTILADARPDEKARKREIIWKLNNVCSEHVVEEKYTHCFEPINRAFAFPSKEVETLFYRCCHLRLCTNHSVRADECFPNKYSDIEKTLKHFG</sequence>
<organism evidence="2 3">
    <name type="scientific">Steinernema glaseri</name>
    <dbReference type="NCBI Taxonomy" id="37863"/>
    <lineage>
        <taxon>Eukaryota</taxon>
        <taxon>Metazoa</taxon>
        <taxon>Ecdysozoa</taxon>
        <taxon>Nematoda</taxon>
        <taxon>Chromadorea</taxon>
        <taxon>Rhabditida</taxon>
        <taxon>Tylenchina</taxon>
        <taxon>Panagrolaimomorpha</taxon>
        <taxon>Strongyloidoidea</taxon>
        <taxon>Steinernematidae</taxon>
        <taxon>Steinernema</taxon>
    </lineage>
</organism>
<keyword evidence="1" id="KW-0732">Signal</keyword>
<feature type="chain" id="PRO_5009311884" evidence="1">
    <location>
        <begin position="25"/>
        <end position="109"/>
    </location>
</feature>
<evidence type="ECO:0000313" key="2">
    <source>
        <dbReference type="Proteomes" id="UP000095287"/>
    </source>
</evidence>
<evidence type="ECO:0000256" key="1">
    <source>
        <dbReference type="SAM" id="SignalP"/>
    </source>
</evidence>
<evidence type="ECO:0000313" key="3">
    <source>
        <dbReference type="WBParaSite" id="L893_g13249.t1"/>
    </source>
</evidence>
<dbReference type="WBParaSite" id="L893_g13249.t1">
    <property type="protein sequence ID" value="L893_g13249.t1"/>
    <property type="gene ID" value="L893_g13249"/>
</dbReference>
<protein>
    <submittedName>
        <fullName evidence="3">Uncharacterized protein</fullName>
    </submittedName>
</protein>
<name>A0A1I7Y6Y3_9BILA</name>
<feature type="signal peptide" evidence="1">
    <location>
        <begin position="1"/>
        <end position="24"/>
    </location>
</feature>
<keyword evidence="2" id="KW-1185">Reference proteome</keyword>
<dbReference type="Proteomes" id="UP000095287">
    <property type="component" value="Unplaced"/>
</dbReference>
<reference evidence="3" key="1">
    <citation type="submission" date="2016-11" db="UniProtKB">
        <authorList>
            <consortium name="WormBaseParasite"/>
        </authorList>
    </citation>
    <scope>IDENTIFICATION</scope>
</reference>
<proteinExistence type="predicted"/>